<evidence type="ECO:0000313" key="2">
    <source>
        <dbReference type="EMBL" id="CAB4135316.1"/>
    </source>
</evidence>
<feature type="coiled-coil region" evidence="1">
    <location>
        <begin position="13"/>
        <end position="40"/>
    </location>
</feature>
<accession>A0A6J5N6R0</accession>
<protein>
    <submittedName>
        <fullName evidence="3">Uncharacterized protein</fullName>
    </submittedName>
</protein>
<gene>
    <name evidence="2" type="ORF">UFOVP284_21</name>
    <name evidence="3" type="ORF">UFOVP646_1</name>
</gene>
<dbReference type="EMBL" id="LR796616">
    <property type="protein sequence ID" value="CAB4154407.1"/>
    <property type="molecule type" value="Genomic_DNA"/>
</dbReference>
<sequence>MFIFDNHDVAEVLASLEEELAKGLNEIRHARQDLDQAHRRYMFAIAGVHHLKTRLGDLDGKEINQLRK</sequence>
<organism evidence="3">
    <name type="scientific">uncultured Caudovirales phage</name>
    <dbReference type="NCBI Taxonomy" id="2100421"/>
    <lineage>
        <taxon>Viruses</taxon>
        <taxon>Duplodnaviria</taxon>
        <taxon>Heunggongvirae</taxon>
        <taxon>Uroviricota</taxon>
        <taxon>Caudoviricetes</taxon>
        <taxon>Peduoviridae</taxon>
        <taxon>Maltschvirus</taxon>
        <taxon>Maltschvirus maltsch</taxon>
    </lineage>
</organism>
<evidence type="ECO:0000256" key="1">
    <source>
        <dbReference type="SAM" id="Coils"/>
    </source>
</evidence>
<reference evidence="3" key="1">
    <citation type="submission" date="2020-04" db="EMBL/GenBank/DDBJ databases">
        <authorList>
            <person name="Chiriac C."/>
            <person name="Salcher M."/>
            <person name="Ghai R."/>
            <person name="Kavagutti S V."/>
        </authorList>
    </citation>
    <scope>NUCLEOTIDE SEQUENCE</scope>
</reference>
<dbReference type="EMBL" id="LR796299">
    <property type="protein sequence ID" value="CAB4135316.1"/>
    <property type="molecule type" value="Genomic_DNA"/>
</dbReference>
<name>A0A6J5N6R0_9CAUD</name>
<keyword evidence="1" id="KW-0175">Coiled coil</keyword>
<proteinExistence type="predicted"/>
<evidence type="ECO:0000313" key="3">
    <source>
        <dbReference type="EMBL" id="CAB4154407.1"/>
    </source>
</evidence>